<geneLocation type="plasmid" evidence="2 3">
    <name>unnamed3</name>
</geneLocation>
<keyword evidence="2" id="KW-0614">Plasmid</keyword>
<accession>A0A1D8R0D4</accession>
<dbReference type="Proteomes" id="UP000175973">
    <property type="component" value="Plasmid unnamed3"/>
</dbReference>
<protein>
    <submittedName>
        <fullName evidence="2">ABC transporter substrate-binding protein</fullName>
    </submittedName>
</protein>
<dbReference type="CDD" id="cd13519">
    <property type="entry name" value="PBP2_PEB3_AcfC"/>
    <property type="match status" value="1"/>
</dbReference>
<dbReference type="SUPFAM" id="SSF53850">
    <property type="entry name" value="Periplasmic binding protein-like II"/>
    <property type="match status" value="1"/>
</dbReference>
<gene>
    <name evidence="2" type="ORF">A4S02_14535</name>
</gene>
<evidence type="ECO:0000313" key="2">
    <source>
        <dbReference type="EMBL" id="AOW48042.1"/>
    </source>
</evidence>
<dbReference type="AlphaFoldDB" id="A0A1D8R0D4"/>
<proteinExistence type="predicted"/>
<dbReference type="Gene3D" id="3.40.190.10">
    <property type="entry name" value="Periplasmic binding protein-like II"/>
    <property type="match status" value="2"/>
</dbReference>
<dbReference type="Pfam" id="PF13531">
    <property type="entry name" value="SBP_bac_11"/>
    <property type="match status" value="1"/>
</dbReference>
<evidence type="ECO:0000313" key="3">
    <source>
        <dbReference type="Proteomes" id="UP000175973"/>
    </source>
</evidence>
<keyword evidence="1" id="KW-0732">Signal</keyword>
<feature type="signal peptide" evidence="1">
    <location>
        <begin position="1"/>
        <end position="21"/>
    </location>
</feature>
<dbReference type="EMBL" id="CP015167">
    <property type="protein sequence ID" value="AOW48042.1"/>
    <property type="molecule type" value="Genomic_DNA"/>
</dbReference>
<evidence type="ECO:0000256" key="1">
    <source>
        <dbReference type="SAM" id="SignalP"/>
    </source>
</evidence>
<dbReference type="RefSeq" id="WP_010516201.1">
    <property type="nucleotide sequence ID" value="NZ_CP015167.1"/>
</dbReference>
<organism evidence="2 3">
    <name type="scientific">Acetobacter ascendens</name>
    <dbReference type="NCBI Taxonomy" id="481146"/>
    <lineage>
        <taxon>Bacteria</taxon>
        <taxon>Pseudomonadati</taxon>
        <taxon>Pseudomonadota</taxon>
        <taxon>Alphaproteobacteria</taxon>
        <taxon>Acetobacterales</taxon>
        <taxon>Acetobacteraceae</taxon>
        <taxon>Acetobacter</taxon>
    </lineage>
</organism>
<feature type="chain" id="PRO_5009111589" evidence="1">
    <location>
        <begin position="22"/>
        <end position="256"/>
    </location>
</feature>
<sequence>MIKRAIAAVFCFAVSLGSAHAAEVIHIYGPGGPAPAMKAAAKAYGDAHGVEVIVTAGPTDAWADDFKKDGDLIYSGSEAMMSDFVTQFGGAMLDGTIESLYLRPAAILVRPGNPRHVGGFTDLLKPGMRVMVVNGAGQVGMWEDIAGRDGDIRTLQALRHNIVFYAPNSAKAKARWTQDASVDAWIIYAIWAKANPGIADVVPLDADHAIYRDCGVALTAKGQKDAATTGFVAFLKSPEGYKIFARYGWSDHAPAH</sequence>
<dbReference type="KEGG" id="aasc:A4S02_14535"/>
<keyword evidence="3" id="KW-1185">Reference proteome</keyword>
<reference evidence="3" key="1">
    <citation type="submission" date="2016-04" db="EMBL/GenBank/DDBJ databases">
        <authorList>
            <person name="Jeon C.O."/>
            <person name="Cho G.Y."/>
            <person name="Jeong H.I."/>
            <person name="Kim K.H."/>
        </authorList>
    </citation>
    <scope>NUCLEOTIDE SEQUENCE [LARGE SCALE GENOMIC DNA]</scope>
    <source>
        <strain evidence="3">LMG 1590</strain>
        <plasmid evidence="3">unnamed3</plasmid>
    </source>
</reference>
<name>A0A1D8R0D4_9PROT</name>